<dbReference type="Gene3D" id="3.40.50.12780">
    <property type="entry name" value="N-terminal domain of ligase-like"/>
    <property type="match status" value="1"/>
</dbReference>
<feature type="signal peptide" evidence="5">
    <location>
        <begin position="1"/>
        <end position="20"/>
    </location>
</feature>
<dbReference type="Pfam" id="PF00501">
    <property type="entry name" value="AMP-binding"/>
    <property type="match status" value="1"/>
</dbReference>
<comment type="similarity">
    <text evidence="2">Belongs to the ATP-dependent AMP-binding enzyme family.</text>
</comment>
<accession>A0AA39LD97</accession>
<dbReference type="PANTHER" id="PTHR24096">
    <property type="entry name" value="LONG-CHAIN-FATTY-ACID--COA LIGASE"/>
    <property type="match status" value="1"/>
</dbReference>
<keyword evidence="4" id="KW-0576">Peroxisome</keyword>
<dbReference type="GO" id="GO:0016405">
    <property type="term" value="F:CoA-ligase activity"/>
    <property type="evidence" value="ECO:0007669"/>
    <property type="project" value="TreeGrafter"/>
</dbReference>
<comment type="caution">
    <text evidence="9">The sequence shown here is derived from an EMBL/GenBank/DDBJ whole genome shotgun (WGS) entry which is preliminary data.</text>
</comment>
<dbReference type="InterPro" id="IPR020845">
    <property type="entry name" value="AMP-binding_CS"/>
</dbReference>
<keyword evidence="5" id="KW-0732">Signal</keyword>
<evidence type="ECO:0008006" key="11">
    <source>
        <dbReference type="Google" id="ProtNLM"/>
    </source>
</evidence>
<name>A0AA39LD97_9BILA</name>
<evidence type="ECO:0000313" key="10">
    <source>
        <dbReference type="Proteomes" id="UP001175271"/>
    </source>
</evidence>
<dbReference type="Pfam" id="PF07687">
    <property type="entry name" value="M20_dimer"/>
    <property type="match status" value="1"/>
</dbReference>
<dbReference type="EMBL" id="JAUCMV010000005">
    <property type="protein sequence ID" value="KAK0393481.1"/>
    <property type="molecule type" value="Genomic_DNA"/>
</dbReference>
<evidence type="ECO:0000259" key="8">
    <source>
        <dbReference type="Pfam" id="PF13193"/>
    </source>
</evidence>
<dbReference type="Pfam" id="PF01546">
    <property type="entry name" value="Peptidase_M20"/>
    <property type="match status" value="1"/>
</dbReference>
<evidence type="ECO:0000256" key="4">
    <source>
        <dbReference type="ARBA" id="ARBA00023140"/>
    </source>
</evidence>
<dbReference type="Gene3D" id="3.30.70.360">
    <property type="match status" value="1"/>
</dbReference>
<dbReference type="PANTHER" id="PTHR24096:SF149">
    <property type="entry name" value="AMP-BINDING DOMAIN-CONTAINING PROTEIN-RELATED"/>
    <property type="match status" value="1"/>
</dbReference>
<feature type="domain" description="AMP-dependent synthetase/ligase" evidence="6">
    <location>
        <begin position="369"/>
        <end position="662"/>
    </location>
</feature>
<dbReference type="Gene3D" id="3.30.300.30">
    <property type="match status" value="1"/>
</dbReference>
<dbReference type="SUPFAM" id="SSF56801">
    <property type="entry name" value="Acetyl-CoA synthetase-like"/>
    <property type="match status" value="1"/>
</dbReference>
<evidence type="ECO:0000313" key="9">
    <source>
        <dbReference type="EMBL" id="KAK0393481.1"/>
    </source>
</evidence>
<protein>
    <recommendedName>
        <fullName evidence="11">Acetyl-CoA synthetase-like protein</fullName>
    </recommendedName>
</protein>
<organism evidence="9 10">
    <name type="scientific">Steinernema hermaphroditum</name>
    <dbReference type="NCBI Taxonomy" id="289476"/>
    <lineage>
        <taxon>Eukaryota</taxon>
        <taxon>Metazoa</taxon>
        <taxon>Ecdysozoa</taxon>
        <taxon>Nematoda</taxon>
        <taxon>Chromadorea</taxon>
        <taxon>Rhabditida</taxon>
        <taxon>Tylenchina</taxon>
        <taxon>Panagrolaimomorpha</taxon>
        <taxon>Strongyloidoidea</taxon>
        <taxon>Steinernematidae</taxon>
        <taxon>Steinernema</taxon>
    </lineage>
</organism>
<dbReference type="InterPro" id="IPR011650">
    <property type="entry name" value="Peptidase_M20_dimer"/>
</dbReference>
<dbReference type="PROSITE" id="PS00455">
    <property type="entry name" value="AMP_BINDING"/>
    <property type="match status" value="1"/>
</dbReference>
<evidence type="ECO:0000256" key="1">
    <source>
        <dbReference type="ARBA" id="ARBA00004275"/>
    </source>
</evidence>
<dbReference type="Pfam" id="PF13193">
    <property type="entry name" value="AMP-binding_C"/>
    <property type="match status" value="1"/>
</dbReference>
<keyword evidence="3" id="KW-0436">Ligase</keyword>
<keyword evidence="10" id="KW-1185">Reference proteome</keyword>
<evidence type="ECO:0000256" key="3">
    <source>
        <dbReference type="ARBA" id="ARBA00022598"/>
    </source>
</evidence>
<dbReference type="Gene3D" id="3.40.630.10">
    <property type="entry name" value="Zn peptidases"/>
    <property type="match status" value="1"/>
</dbReference>
<reference evidence="9" key="1">
    <citation type="submission" date="2023-06" db="EMBL/GenBank/DDBJ databases">
        <title>Genomic analysis of the entomopathogenic nematode Steinernema hermaphroditum.</title>
        <authorList>
            <person name="Schwarz E.M."/>
            <person name="Heppert J.K."/>
            <person name="Baniya A."/>
            <person name="Schwartz H.T."/>
            <person name="Tan C.-H."/>
            <person name="Antoshechkin I."/>
            <person name="Sternberg P.W."/>
            <person name="Goodrich-Blair H."/>
            <person name="Dillman A.R."/>
        </authorList>
    </citation>
    <scope>NUCLEOTIDE SEQUENCE</scope>
    <source>
        <strain evidence="9">PS9179</strain>
        <tissue evidence="9">Whole animal</tissue>
    </source>
</reference>
<dbReference type="InterPro" id="IPR002933">
    <property type="entry name" value="Peptidase_M20"/>
</dbReference>
<dbReference type="SUPFAM" id="SSF53187">
    <property type="entry name" value="Zn-dependent exopeptidases"/>
    <property type="match status" value="1"/>
</dbReference>
<dbReference type="AlphaFoldDB" id="A0AA39LD97"/>
<dbReference type="GO" id="GO:0005777">
    <property type="term" value="C:peroxisome"/>
    <property type="evidence" value="ECO:0007669"/>
    <property type="project" value="UniProtKB-SubCell"/>
</dbReference>
<dbReference type="InterPro" id="IPR036264">
    <property type="entry name" value="Bact_exopeptidase_dim_dom"/>
</dbReference>
<dbReference type="Proteomes" id="UP001175271">
    <property type="component" value="Unassembled WGS sequence"/>
</dbReference>
<feature type="chain" id="PRO_5041347493" description="Acetyl-CoA synthetase-like protein" evidence="5">
    <location>
        <begin position="21"/>
        <end position="810"/>
    </location>
</feature>
<feature type="domain" description="AMP-binding enzyme C-terminal" evidence="8">
    <location>
        <begin position="723"/>
        <end position="790"/>
    </location>
</feature>
<sequence>MSHLLLTVLVAVSVVGLALARPEESKCIFEPASESAKDLLLEMIKIESISGKEQCMGEALVAYLENKTWIVKTQPLEDNPGRFNIIATRKELSVKGPKFLFNSHFDTVPPYIAPSSDDVNVYGRGANDAKGQMTAMLKAAQQLVEKHPDMADEIGILFVVGEEVDHIGMIESNKLNLQPDYLIVGEPTEMKFALLQKGVVKLVIKAHGKAAHSGYPQMGVSAIDKLLDILDDLRHHQWPSDEKLGSTTMNIGLIQGGQAMNALAAEAQASVMFRVTTSAKDIHNTVTKIVGGRADIEFLGYNDPVILSEPPKGYPTDVVAYNTDLPYFDNRDKLKAAFLFGPGSITSAHSMREFIPVEDLEKAINVGKLVSIGVAKKDVVASVCGNSMDFVALSLAVGNIGAVFAPLNPAYKQGEILKYVEQLKARWIFTDQASYDKEIIVLGQLDDQTLTNVEIPVVRDISDTALIFFSSGTTGLPKGVRLSHRSLIAHVRLISATDSDSTTPMPRIASNDNVFGVLPYFHAGGLITVYCMLSQGTTVYVNKLFKEESFFNIIERHKITVINVVPPILNFLLGSQSQLSSLRMILVGASSVDQSTVKMLQEALPNVKIIELYGLTEVGILTLMSPIHNKPNTTGVLMPGFECRLVDGEMWFRSPTAMSGYLQDEQTREMTTDNLWIRSGDLGHVDVDGYFSITGRVKELIKVRGWQVSPKELEDALRSSFPQAVHDCCVIGVPDAGAGQLPRAYVVLKREFTLTEHDIQEIISQKFISYKHLKGGVQFVEDIPKNASGKVDRCRLLREFIEATNAGRSA</sequence>
<dbReference type="InterPro" id="IPR000873">
    <property type="entry name" value="AMP-dep_synth/lig_dom"/>
</dbReference>
<evidence type="ECO:0000259" key="6">
    <source>
        <dbReference type="Pfam" id="PF00501"/>
    </source>
</evidence>
<gene>
    <name evidence="9" type="ORF">QR680_000234</name>
</gene>
<feature type="domain" description="Peptidase M20 dimerisation" evidence="7">
    <location>
        <begin position="196"/>
        <end position="288"/>
    </location>
</feature>
<dbReference type="InterPro" id="IPR042099">
    <property type="entry name" value="ANL_N_sf"/>
</dbReference>
<dbReference type="SUPFAM" id="SSF55031">
    <property type="entry name" value="Bacterial exopeptidase dimerisation domain"/>
    <property type="match status" value="1"/>
</dbReference>
<dbReference type="InterPro" id="IPR045851">
    <property type="entry name" value="AMP-bd_C_sf"/>
</dbReference>
<dbReference type="InterPro" id="IPR025110">
    <property type="entry name" value="AMP-bd_C"/>
</dbReference>
<comment type="subcellular location">
    <subcellularLocation>
        <location evidence="1">Peroxisome</location>
    </subcellularLocation>
</comment>
<evidence type="ECO:0000259" key="7">
    <source>
        <dbReference type="Pfam" id="PF07687"/>
    </source>
</evidence>
<evidence type="ECO:0000256" key="2">
    <source>
        <dbReference type="ARBA" id="ARBA00006432"/>
    </source>
</evidence>
<evidence type="ECO:0000256" key="5">
    <source>
        <dbReference type="SAM" id="SignalP"/>
    </source>
</evidence>
<proteinExistence type="inferred from homology"/>
<dbReference type="GO" id="GO:0016787">
    <property type="term" value="F:hydrolase activity"/>
    <property type="evidence" value="ECO:0007669"/>
    <property type="project" value="InterPro"/>
</dbReference>